<feature type="domain" description="BPL/LPL catalytic" evidence="3">
    <location>
        <begin position="19"/>
        <end position="202"/>
    </location>
</feature>
<dbReference type="Gene3D" id="3.30.930.10">
    <property type="entry name" value="Bira Bifunctional Protein, Domain 2"/>
    <property type="match status" value="1"/>
</dbReference>
<comment type="pathway">
    <text evidence="1">Protein modification; protein lipoylation via exogenous pathway; protein N(6)-(lipoyl)lysine from lipoate: step 2/2.</text>
</comment>
<accession>A0A8S1GN27</accession>
<evidence type="ECO:0000256" key="1">
    <source>
        <dbReference type="ARBA" id="ARBA00005085"/>
    </source>
</evidence>
<dbReference type="Pfam" id="PF21948">
    <property type="entry name" value="LplA-B_cat"/>
    <property type="match status" value="1"/>
</dbReference>
<dbReference type="GO" id="GO:0009249">
    <property type="term" value="P:protein lipoylation"/>
    <property type="evidence" value="ECO:0007669"/>
    <property type="project" value="InterPro"/>
</dbReference>
<dbReference type="EMBL" id="CAJGYM010000001">
    <property type="protein sequence ID" value="CAD6184526.1"/>
    <property type="molecule type" value="Genomic_DNA"/>
</dbReference>
<sequence>MSCSVPEKLEYIFRNHDVAKNGEALITWSNRPAVVFGRHQNPWLEVNLKYAKNNEISVARRHSGGGAVYHDEGNVNFSLLTTHQAHCRPRNLRFVSEALNNAYKLQRDDMELQPGNRKCSGTAARIAHGMAYHHFTLLVVANLKVLSASLNSPHKNLIETTATRSVRAPAVGFLAQDDQRVNVPSVTDVIVRSFCDKNQGAEVEVIDVGFEIENNADMRKIYDELCDWKWIYGKSPSFVYRKDDVAATVKNGIVVESTGSLNAGERFALD</sequence>
<evidence type="ECO:0000259" key="3">
    <source>
        <dbReference type="PROSITE" id="PS51733"/>
    </source>
</evidence>
<name>A0A8S1GN27_9PELO</name>
<reference evidence="4" key="1">
    <citation type="submission" date="2020-10" db="EMBL/GenBank/DDBJ databases">
        <authorList>
            <person name="Kikuchi T."/>
        </authorList>
    </citation>
    <scope>NUCLEOTIDE SEQUENCE</scope>
    <source>
        <strain evidence="4">NKZ352</strain>
    </source>
</reference>
<dbReference type="PANTHER" id="PTHR12561:SF3">
    <property type="entry name" value="LIPOYLTRANSFERASE 1, MITOCHONDRIAL"/>
    <property type="match status" value="1"/>
</dbReference>
<protein>
    <recommendedName>
        <fullName evidence="3">BPL/LPL catalytic domain-containing protein</fullName>
    </recommendedName>
</protein>
<comment type="similarity">
    <text evidence="2">Belongs to the LplA family.</text>
</comment>
<gene>
    <name evidence="4" type="ORF">CAUJ_LOCUS445</name>
</gene>
<organism evidence="4 5">
    <name type="scientific">Caenorhabditis auriculariae</name>
    <dbReference type="NCBI Taxonomy" id="2777116"/>
    <lineage>
        <taxon>Eukaryota</taxon>
        <taxon>Metazoa</taxon>
        <taxon>Ecdysozoa</taxon>
        <taxon>Nematoda</taxon>
        <taxon>Chromadorea</taxon>
        <taxon>Rhabditida</taxon>
        <taxon>Rhabditina</taxon>
        <taxon>Rhabditomorpha</taxon>
        <taxon>Rhabditoidea</taxon>
        <taxon>Rhabditidae</taxon>
        <taxon>Peloderinae</taxon>
        <taxon>Caenorhabditis</taxon>
    </lineage>
</organism>
<dbReference type="SUPFAM" id="SSF55681">
    <property type="entry name" value="Class II aaRS and biotin synthetases"/>
    <property type="match status" value="1"/>
</dbReference>
<evidence type="ECO:0000256" key="2">
    <source>
        <dbReference type="ARBA" id="ARBA00008242"/>
    </source>
</evidence>
<dbReference type="AlphaFoldDB" id="A0A8S1GN27"/>
<dbReference type="GO" id="GO:0017118">
    <property type="term" value="F:lipoyltransferase activity"/>
    <property type="evidence" value="ECO:0007669"/>
    <property type="project" value="TreeGrafter"/>
</dbReference>
<keyword evidence="5" id="KW-1185">Reference proteome</keyword>
<dbReference type="PANTHER" id="PTHR12561">
    <property type="entry name" value="LIPOATE-PROTEIN LIGASE"/>
    <property type="match status" value="1"/>
</dbReference>
<dbReference type="InterPro" id="IPR004562">
    <property type="entry name" value="LipoylTrfase_LipoateP_Ligase"/>
</dbReference>
<evidence type="ECO:0000313" key="4">
    <source>
        <dbReference type="EMBL" id="CAD6184526.1"/>
    </source>
</evidence>
<dbReference type="OrthoDB" id="201621at2759"/>
<evidence type="ECO:0000313" key="5">
    <source>
        <dbReference type="Proteomes" id="UP000835052"/>
    </source>
</evidence>
<dbReference type="GO" id="GO:0005739">
    <property type="term" value="C:mitochondrion"/>
    <property type="evidence" value="ECO:0007669"/>
    <property type="project" value="TreeGrafter"/>
</dbReference>
<dbReference type="PROSITE" id="PS51733">
    <property type="entry name" value="BPL_LPL_CATALYTIC"/>
    <property type="match status" value="1"/>
</dbReference>
<comment type="caution">
    <text evidence="4">The sequence shown here is derived from an EMBL/GenBank/DDBJ whole genome shotgun (WGS) entry which is preliminary data.</text>
</comment>
<dbReference type="Proteomes" id="UP000835052">
    <property type="component" value="Unassembled WGS sequence"/>
</dbReference>
<proteinExistence type="inferred from homology"/>
<dbReference type="CDD" id="cd16443">
    <property type="entry name" value="LplA"/>
    <property type="match status" value="1"/>
</dbReference>
<dbReference type="InterPro" id="IPR045864">
    <property type="entry name" value="aa-tRNA-synth_II/BPL/LPL"/>
</dbReference>
<dbReference type="InterPro" id="IPR004143">
    <property type="entry name" value="BPL_LPL_catalytic"/>
</dbReference>